<feature type="region of interest" description="Disordered" evidence="1">
    <location>
        <begin position="144"/>
        <end position="168"/>
    </location>
</feature>
<dbReference type="RefSeq" id="WP_104002400.1">
    <property type="nucleotide sequence ID" value="NZ_FNVQ01000001.1"/>
</dbReference>
<dbReference type="Pfam" id="PF07471">
    <property type="entry name" value="Phage_Nu1"/>
    <property type="match status" value="1"/>
</dbReference>
<dbReference type="AlphaFoldDB" id="A0A1H5XU11"/>
<keyword evidence="3" id="KW-1185">Reference proteome</keyword>
<sequence>MQVNKKQLAEIFGISERSFTEYQRDPTFPYQSAKRGHENQYSTIEVHDWLVERATNKSRESAKERLDRLRGDAEEIKIGEMVGKLVPADDVERRLTDMAIAIRSGMMTGLTKLKNEIDLAHDINLDIDILDTHARHILTHLSTAAGNTGAGDKSRAGETASAAPDVDG</sequence>
<dbReference type="InterPro" id="IPR010906">
    <property type="entry name" value="Phage_lambda_Nu1_terminase-ssu"/>
</dbReference>
<evidence type="ECO:0000313" key="3">
    <source>
        <dbReference type="Proteomes" id="UP000236745"/>
    </source>
</evidence>
<gene>
    <name evidence="2" type="ORF">SAMN05444390_1011502</name>
</gene>
<dbReference type="OrthoDB" id="9155690at2"/>
<dbReference type="Gene3D" id="1.10.10.10">
    <property type="entry name" value="Winged helix-like DNA-binding domain superfamily/Winged helix DNA-binding domain"/>
    <property type="match status" value="1"/>
</dbReference>
<accession>A0A1H5XU11</accession>
<evidence type="ECO:0000256" key="1">
    <source>
        <dbReference type="SAM" id="MobiDB-lite"/>
    </source>
</evidence>
<dbReference type="Proteomes" id="UP000236745">
    <property type="component" value="Unassembled WGS sequence"/>
</dbReference>
<name>A0A1H5XU11_9GAMM</name>
<organism evidence="2 3">
    <name type="scientific">Marinobacterium lutimaris</name>
    <dbReference type="NCBI Taxonomy" id="568106"/>
    <lineage>
        <taxon>Bacteria</taxon>
        <taxon>Pseudomonadati</taxon>
        <taxon>Pseudomonadota</taxon>
        <taxon>Gammaproteobacteria</taxon>
        <taxon>Oceanospirillales</taxon>
        <taxon>Oceanospirillaceae</taxon>
        <taxon>Marinobacterium</taxon>
    </lineage>
</organism>
<proteinExistence type="predicted"/>
<reference evidence="2 3" key="1">
    <citation type="submission" date="2016-10" db="EMBL/GenBank/DDBJ databases">
        <authorList>
            <person name="de Groot N.N."/>
        </authorList>
    </citation>
    <scope>NUCLEOTIDE SEQUENCE [LARGE SCALE GENOMIC DNA]</scope>
    <source>
        <strain evidence="2 3">DSM 22012</strain>
    </source>
</reference>
<dbReference type="InterPro" id="IPR036388">
    <property type="entry name" value="WH-like_DNA-bd_sf"/>
</dbReference>
<dbReference type="SUPFAM" id="SSF46955">
    <property type="entry name" value="Putative DNA-binding domain"/>
    <property type="match status" value="1"/>
</dbReference>
<dbReference type="InterPro" id="IPR009061">
    <property type="entry name" value="DNA-bd_dom_put_sf"/>
</dbReference>
<protein>
    <submittedName>
        <fullName evidence="2">Phage DNA packaging protein Nu1</fullName>
    </submittedName>
</protein>
<evidence type="ECO:0000313" key="2">
    <source>
        <dbReference type="EMBL" id="SEG15143.1"/>
    </source>
</evidence>
<dbReference type="EMBL" id="FNVQ01000001">
    <property type="protein sequence ID" value="SEG15143.1"/>
    <property type="molecule type" value="Genomic_DNA"/>
</dbReference>